<dbReference type="PANTHER" id="PTHR30266:SF2">
    <property type="entry name" value="LARGE-CONDUCTANCE MECHANOSENSITIVE CHANNEL"/>
    <property type="match status" value="1"/>
</dbReference>
<accession>A0A938BL11</accession>
<evidence type="ECO:0000313" key="12">
    <source>
        <dbReference type="Proteomes" id="UP000748308"/>
    </source>
</evidence>
<dbReference type="InterPro" id="IPR036019">
    <property type="entry name" value="MscL_channel"/>
</dbReference>
<dbReference type="PROSITE" id="PS01327">
    <property type="entry name" value="MSCL"/>
    <property type="match status" value="1"/>
</dbReference>
<comment type="caution">
    <text evidence="11">The sequence shown here is derived from an EMBL/GenBank/DDBJ whole genome shotgun (WGS) entry which is preliminary data.</text>
</comment>
<dbReference type="PANTHER" id="PTHR30266">
    <property type="entry name" value="MECHANOSENSITIVE CHANNEL MSCL"/>
    <property type="match status" value="1"/>
</dbReference>
<evidence type="ECO:0000256" key="6">
    <source>
        <dbReference type="ARBA" id="ARBA00022989"/>
    </source>
</evidence>
<evidence type="ECO:0000256" key="3">
    <source>
        <dbReference type="ARBA" id="ARBA00022448"/>
    </source>
</evidence>
<comment type="function">
    <text evidence="10">Channel that opens in response to stretch forces in the membrane lipid bilayer. May participate in the regulation of osmotic pressure changes within the cell.</text>
</comment>
<evidence type="ECO:0000256" key="7">
    <source>
        <dbReference type="ARBA" id="ARBA00023065"/>
    </source>
</evidence>
<evidence type="ECO:0000313" key="11">
    <source>
        <dbReference type="EMBL" id="MBM3316574.1"/>
    </source>
</evidence>
<dbReference type="NCBIfam" id="NF010557">
    <property type="entry name" value="PRK13952.1"/>
    <property type="match status" value="1"/>
</dbReference>
<proteinExistence type="inferred from homology"/>
<dbReference type="NCBIfam" id="TIGR00220">
    <property type="entry name" value="mscL"/>
    <property type="match status" value="1"/>
</dbReference>
<protein>
    <recommendedName>
        <fullName evidence="10">Large-conductance mechanosensitive channel</fullName>
    </recommendedName>
</protein>
<dbReference type="Proteomes" id="UP000748308">
    <property type="component" value="Unassembled WGS sequence"/>
</dbReference>
<keyword evidence="4 10" id="KW-1003">Cell membrane</keyword>
<dbReference type="Gene3D" id="1.10.1200.120">
    <property type="entry name" value="Large-conductance mechanosensitive channel, MscL, domain 1"/>
    <property type="match status" value="1"/>
</dbReference>
<dbReference type="NCBIfam" id="NF001843">
    <property type="entry name" value="PRK00567.1-4"/>
    <property type="match status" value="1"/>
</dbReference>
<name>A0A938BL11_UNCEI</name>
<feature type="transmembrane region" description="Helical" evidence="10">
    <location>
        <begin position="85"/>
        <end position="104"/>
    </location>
</feature>
<dbReference type="GO" id="GO:0005886">
    <property type="term" value="C:plasma membrane"/>
    <property type="evidence" value="ECO:0007669"/>
    <property type="project" value="UniProtKB-SubCell"/>
</dbReference>
<dbReference type="AlphaFoldDB" id="A0A938BL11"/>
<keyword evidence="5 10" id="KW-0812">Transmembrane</keyword>
<comment type="subunit">
    <text evidence="10">Homopentamer.</text>
</comment>
<sequence length="149" mass="15750">MLKEFKEFALRGNVVDMAVGIIIGAAFGTIVQSLVKDVIMPPIGLLLGNVDFTNLFLVLKGGAAGPFASLADAQKAGAVSINYGVFFNALISFLIVAVAVFMLVRGMNQLKRQKEAPPAEPTTKDCPFCCSAVAIKATRCAHCTSELRG</sequence>
<evidence type="ECO:0000256" key="9">
    <source>
        <dbReference type="ARBA" id="ARBA00023303"/>
    </source>
</evidence>
<keyword evidence="9 10" id="KW-0407">Ion channel</keyword>
<dbReference type="Pfam" id="PF01741">
    <property type="entry name" value="MscL"/>
    <property type="match status" value="1"/>
</dbReference>
<evidence type="ECO:0000256" key="4">
    <source>
        <dbReference type="ARBA" id="ARBA00022475"/>
    </source>
</evidence>
<dbReference type="SUPFAM" id="SSF81330">
    <property type="entry name" value="Gated mechanosensitive channel"/>
    <property type="match status" value="1"/>
</dbReference>
<keyword evidence="3 10" id="KW-0813">Transport</keyword>
<dbReference type="PRINTS" id="PR01264">
    <property type="entry name" value="MECHCHANNEL"/>
</dbReference>
<gene>
    <name evidence="10 11" type="primary">mscL</name>
    <name evidence="11" type="ORF">FJY75_01850</name>
</gene>
<comment type="similarity">
    <text evidence="2 10">Belongs to the MscL family.</text>
</comment>
<keyword evidence="7 10" id="KW-0406">Ion transport</keyword>
<dbReference type="InterPro" id="IPR037673">
    <property type="entry name" value="MSC/AndL"/>
</dbReference>
<organism evidence="11 12">
    <name type="scientific">Eiseniibacteriota bacterium</name>
    <dbReference type="NCBI Taxonomy" id="2212470"/>
    <lineage>
        <taxon>Bacteria</taxon>
        <taxon>Candidatus Eiseniibacteriota</taxon>
    </lineage>
</organism>
<dbReference type="EMBL" id="VGIY01000023">
    <property type="protein sequence ID" value="MBM3316574.1"/>
    <property type="molecule type" value="Genomic_DNA"/>
</dbReference>
<dbReference type="InterPro" id="IPR019823">
    <property type="entry name" value="Mechanosensitive_channel_CS"/>
</dbReference>
<reference evidence="11" key="1">
    <citation type="submission" date="2019-03" db="EMBL/GenBank/DDBJ databases">
        <title>Lake Tanganyika Metagenome-Assembled Genomes (MAGs).</title>
        <authorList>
            <person name="Tran P."/>
        </authorList>
    </citation>
    <scope>NUCLEOTIDE SEQUENCE</scope>
    <source>
        <strain evidence="11">M_DeepCast_400m_m2_100</strain>
    </source>
</reference>
<evidence type="ECO:0000256" key="1">
    <source>
        <dbReference type="ARBA" id="ARBA00004651"/>
    </source>
</evidence>
<keyword evidence="6 10" id="KW-1133">Transmembrane helix</keyword>
<evidence type="ECO:0000256" key="2">
    <source>
        <dbReference type="ARBA" id="ARBA00007254"/>
    </source>
</evidence>
<dbReference type="InterPro" id="IPR001185">
    <property type="entry name" value="MS_channel"/>
</dbReference>
<dbReference type="HAMAP" id="MF_00115">
    <property type="entry name" value="MscL"/>
    <property type="match status" value="1"/>
</dbReference>
<keyword evidence="8 10" id="KW-0472">Membrane</keyword>
<evidence type="ECO:0000256" key="5">
    <source>
        <dbReference type="ARBA" id="ARBA00022692"/>
    </source>
</evidence>
<evidence type="ECO:0000256" key="10">
    <source>
        <dbReference type="HAMAP-Rule" id="MF_00115"/>
    </source>
</evidence>
<evidence type="ECO:0000256" key="8">
    <source>
        <dbReference type="ARBA" id="ARBA00023136"/>
    </source>
</evidence>
<feature type="transmembrane region" description="Helical" evidence="10">
    <location>
        <begin position="12"/>
        <end position="35"/>
    </location>
</feature>
<comment type="subcellular location">
    <subcellularLocation>
        <location evidence="1 10">Cell membrane</location>
        <topology evidence="1 10">Multi-pass membrane protein</topology>
    </subcellularLocation>
</comment>
<dbReference type="GO" id="GO:0008381">
    <property type="term" value="F:mechanosensitive monoatomic ion channel activity"/>
    <property type="evidence" value="ECO:0007669"/>
    <property type="project" value="UniProtKB-UniRule"/>
</dbReference>